<evidence type="ECO:0000313" key="7">
    <source>
        <dbReference type="EMBL" id="KDQ08935.1"/>
    </source>
</evidence>
<keyword evidence="8" id="KW-1185">Reference proteome</keyword>
<proteinExistence type="inferred from homology"/>
<organism evidence="7 8">
    <name type="scientific">Botryobasidium botryosum (strain FD-172 SS1)</name>
    <dbReference type="NCBI Taxonomy" id="930990"/>
    <lineage>
        <taxon>Eukaryota</taxon>
        <taxon>Fungi</taxon>
        <taxon>Dikarya</taxon>
        <taxon>Basidiomycota</taxon>
        <taxon>Agaricomycotina</taxon>
        <taxon>Agaricomycetes</taxon>
        <taxon>Cantharellales</taxon>
        <taxon>Botryobasidiaceae</taxon>
        <taxon>Botryobasidium</taxon>
    </lineage>
</organism>
<feature type="active site" description="Charge relay system" evidence="5">
    <location>
        <position position="188"/>
    </location>
</feature>
<dbReference type="PROSITE" id="PS51892">
    <property type="entry name" value="SUBTILASE"/>
    <property type="match status" value="1"/>
</dbReference>
<dbReference type="EMBL" id="KL198084">
    <property type="protein sequence ID" value="KDQ08935.1"/>
    <property type="molecule type" value="Genomic_DNA"/>
</dbReference>
<evidence type="ECO:0000313" key="8">
    <source>
        <dbReference type="Proteomes" id="UP000027195"/>
    </source>
</evidence>
<dbReference type="InterPro" id="IPR000209">
    <property type="entry name" value="Peptidase_S8/S53_dom"/>
</dbReference>
<dbReference type="GO" id="GO:0004252">
    <property type="term" value="F:serine-type endopeptidase activity"/>
    <property type="evidence" value="ECO:0007669"/>
    <property type="project" value="UniProtKB-UniRule"/>
</dbReference>
<dbReference type="Proteomes" id="UP000027195">
    <property type="component" value="Unassembled WGS sequence"/>
</dbReference>
<dbReference type="CDD" id="cd04077">
    <property type="entry name" value="Peptidases_S8_PCSK9_ProteinaseK_like"/>
    <property type="match status" value="1"/>
</dbReference>
<feature type="domain" description="Peptidase S8/S53" evidence="6">
    <location>
        <begin position="2"/>
        <end position="224"/>
    </location>
</feature>
<gene>
    <name evidence="7" type="ORF">BOTBODRAFT_117866</name>
</gene>
<sequence length="240" mass="23654">VDTGIYTAHNSFGGRARWGATFGGYANSDGNGHGTHTAGTVGGNGFGPATAANIIAVKVLSDSGSGSNSDVIAGVNWAVSNAASSGRPTIATLSLGGGAYQPLDDAINSGISRGVHFTVAAGNSNADAINYSPARVANAITVGAVDYNNAKASFSNYGSIVDVHAPGVGVTSAWIGSANAQNTISGTSMSTPFVAGVLAVAIGNYGNKSPAALATDLKNNARAVATGFNSATTTLVATQW</sequence>
<dbReference type="GO" id="GO:0005615">
    <property type="term" value="C:extracellular space"/>
    <property type="evidence" value="ECO:0007669"/>
    <property type="project" value="TreeGrafter"/>
</dbReference>
<feature type="active site" description="Charge relay system" evidence="5">
    <location>
        <position position="2"/>
    </location>
</feature>
<dbReference type="PROSITE" id="PS00138">
    <property type="entry name" value="SUBTILASE_SER"/>
    <property type="match status" value="1"/>
</dbReference>
<dbReference type="STRING" id="930990.A0A067M2K8"/>
<dbReference type="InterPro" id="IPR034193">
    <property type="entry name" value="PCSK9_ProteinaseK-like"/>
</dbReference>
<dbReference type="HOGENOM" id="CLU_011263_6_0_1"/>
<dbReference type="SUPFAM" id="SSF52743">
    <property type="entry name" value="Subtilisin-like"/>
    <property type="match status" value="1"/>
</dbReference>
<name>A0A067M2K8_BOTB1</name>
<feature type="active site" description="Charge relay system" evidence="5">
    <location>
        <position position="33"/>
    </location>
</feature>
<keyword evidence="2 5" id="KW-0645">Protease</keyword>
<protein>
    <recommendedName>
        <fullName evidence="6">Peptidase S8/S53 domain-containing protein</fullName>
    </recommendedName>
</protein>
<dbReference type="AlphaFoldDB" id="A0A067M2K8"/>
<dbReference type="GO" id="GO:0006508">
    <property type="term" value="P:proteolysis"/>
    <property type="evidence" value="ECO:0007669"/>
    <property type="project" value="UniProtKB-KW"/>
</dbReference>
<dbReference type="InterPro" id="IPR015500">
    <property type="entry name" value="Peptidase_S8_subtilisin-rel"/>
</dbReference>
<keyword evidence="3 5" id="KW-0378">Hydrolase</keyword>
<evidence type="ECO:0000256" key="4">
    <source>
        <dbReference type="ARBA" id="ARBA00022825"/>
    </source>
</evidence>
<dbReference type="OrthoDB" id="19448at2759"/>
<evidence type="ECO:0000259" key="6">
    <source>
        <dbReference type="Pfam" id="PF00082"/>
    </source>
</evidence>
<feature type="non-terminal residue" evidence="7">
    <location>
        <position position="1"/>
    </location>
</feature>
<evidence type="ECO:0000256" key="5">
    <source>
        <dbReference type="PROSITE-ProRule" id="PRU01240"/>
    </source>
</evidence>
<dbReference type="InterPro" id="IPR050131">
    <property type="entry name" value="Peptidase_S8_subtilisin-like"/>
</dbReference>
<reference evidence="8" key="1">
    <citation type="journal article" date="2014" name="Proc. Natl. Acad. Sci. U.S.A.">
        <title>Extensive sampling of basidiomycete genomes demonstrates inadequacy of the white-rot/brown-rot paradigm for wood decay fungi.</title>
        <authorList>
            <person name="Riley R."/>
            <person name="Salamov A.A."/>
            <person name="Brown D.W."/>
            <person name="Nagy L.G."/>
            <person name="Floudas D."/>
            <person name="Held B.W."/>
            <person name="Levasseur A."/>
            <person name="Lombard V."/>
            <person name="Morin E."/>
            <person name="Otillar R."/>
            <person name="Lindquist E.A."/>
            <person name="Sun H."/>
            <person name="LaButti K.M."/>
            <person name="Schmutz J."/>
            <person name="Jabbour D."/>
            <person name="Luo H."/>
            <person name="Baker S.E."/>
            <person name="Pisabarro A.G."/>
            <person name="Walton J.D."/>
            <person name="Blanchette R.A."/>
            <person name="Henrissat B."/>
            <person name="Martin F."/>
            <person name="Cullen D."/>
            <person name="Hibbett D.S."/>
            <person name="Grigoriev I.V."/>
        </authorList>
    </citation>
    <scope>NUCLEOTIDE SEQUENCE [LARGE SCALE GENOMIC DNA]</scope>
    <source>
        <strain evidence="8">FD-172 SS1</strain>
    </source>
</reference>
<dbReference type="PANTHER" id="PTHR43806">
    <property type="entry name" value="PEPTIDASE S8"/>
    <property type="match status" value="1"/>
</dbReference>
<dbReference type="InterPro" id="IPR036852">
    <property type="entry name" value="Peptidase_S8/S53_dom_sf"/>
</dbReference>
<dbReference type="PRINTS" id="PR00723">
    <property type="entry name" value="SUBTILISIN"/>
</dbReference>
<comment type="similarity">
    <text evidence="1 5">Belongs to the peptidase S8 family.</text>
</comment>
<evidence type="ECO:0000256" key="3">
    <source>
        <dbReference type="ARBA" id="ARBA00022801"/>
    </source>
</evidence>
<dbReference type="InterPro" id="IPR023828">
    <property type="entry name" value="Peptidase_S8_Ser-AS"/>
</dbReference>
<dbReference type="PANTHER" id="PTHR43806:SF11">
    <property type="entry name" value="CEREVISIN-RELATED"/>
    <property type="match status" value="1"/>
</dbReference>
<dbReference type="Pfam" id="PF00082">
    <property type="entry name" value="Peptidase_S8"/>
    <property type="match status" value="1"/>
</dbReference>
<dbReference type="InParanoid" id="A0A067M2K8"/>
<keyword evidence="4 5" id="KW-0720">Serine protease</keyword>
<evidence type="ECO:0000256" key="2">
    <source>
        <dbReference type="ARBA" id="ARBA00022670"/>
    </source>
</evidence>
<evidence type="ECO:0000256" key="1">
    <source>
        <dbReference type="ARBA" id="ARBA00011073"/>
    </source>
</evidence>
<dbReference type="Gene3D" id="3.40.50.200">
    <property type="entry name" value="Peptidase S8/S53 domain"/>
    <property type="match status" value="1"/>
</dbReference>
<accession>A0A067M2K8</accession>